<dbReference type="WBParaSite" id="BXY_0692000.1">
    <property type="protein sequence ID" value="BXY_0692000.1"/>
    <property type="gene ID" value="BXY_0692000"/>
</dbReference>
<dbReference type="EMBL" id="CAJFDI010000001">
    <property type="protein sequence ID" value="CAD5208361.1"/>
    <property type="molecule type" value="Genomic_DNA"/>
</dbReference>
<accession>A0A1I7S1P2</accession>
<gene>
    <name evidence="1" type="ORF">BXYJ_LOCUS597</name>
</gene>
<organism evidence="2 4">
    <name type="scientific">Bursaphelenchus xylophilus</name>
    <name type="common">Pinewood nematode worm</name>
    <name type="synonym">Aphelenchoides xylophilus</name>
    <dbReference type="NCBI Taxonomy" id="6326"/>
    <lineage>
        <taxon>Eukaryota</taxon>
        <taxon>Metazoa</taxon>
        <taxon>Ecdysozoa</taxon>
        <taxon>Nematoda</taxon>
        <taxon>Chromadorea</taxon>
        <taxon>Rhabditida</taxon>
        <taxon>Tylenchina</taxon>
        <taxon>Tylenchomorpha</taxon>
        <taxon>Aphelenchoidea</taxon>
        <taxon>Aphelenchoididae</taxon>
        <taxon>Bursaphelenchus</taxon>
    </lineage>
</organism>
<proteinExistence type="predicted"/>
<evidence type="ECO:0000313" key="2">
    <source>
        <dbReference type="Proteomes" id="UP000095284"/>
    </source>
</evidence>
<dbReference type="Proteomes" id="UP000659654">
    <property type="component" value="Unassembled WGS sequence"/>
</dbReference>
<dbReference type="SMR" id="A0A1I7S1P2"/>
<sequence length="226" mass="26472">MDRDIHCNTHSAKLTCTCYRPDDIETPMKHVSCEEKFMIVNSPKYVVRIKTALSIHPRGIEYVDELLAEVIYRTCHIPKSHIYILRKTCDLDAMYIYLGIFSDPDFIDYQEIKDYDVRMIFPEMLYSNHELLEQTLLPIWAIDQVMVLPPIKCPICNFLKAKEILDGKAELLGIPKLNLSWTNEPSTQEQSSPLDNRWSCWEHITIYSITTVSVTIIFYTICRRFL</sequence>
<evidence type="ECO:0000313" key="4">
    <source>
        <dbReference type="WBParaSite" id="BXY_0692000.1"/>
    </source>
</evidence>
<dbReference type="EMBL" id="CAJFCV020000001">
    <property type="protein sequence ID" value="CAG9081187.1"/>
    <property type="molecule type" value="Genomic_DNA"/>
</dbReference>
<dbReference type="Proteomes" id="UP000095284">
    <property type="component" value="Unplaced"/>
</dbReference>
<dbReference type="Proteomes" id="UP000582659">
    <property type="component" value="Unassembled WGS sequence"/>
</dbReference>
<name>A0A1I7S1P2_BURXY</name>
<protein>
    <submittedName>
        <fullName evidence="1">(pine wood nematode) hypothetical protein</fullName>
    </submittedName>
</protein>
<reference evidence="1" key="2">
    <citation type="submission" date="2020-09" db="EMBL/GenBank/DDBJ databases">
        <authorList>
            <person name="Kikuchi T."/>
        </authorList>
    </citation>
    <scope>NUCLEOTIDE SEQUENCE</scope>
    <source>
        <strain evidence="1">Ka4C1</strain>
    </source>
</reference>
<evidence type="ECO:0000313" key="1">
    <source>
        <dbReference type="EMBL" id="CAD5208361.1"/>
    </source>
</evidence>
<reference evidence="4" key="1">
    <citation type="submission" date="2016-11" db="UniProtKB">
        <authorList>
            <consortium name="WormBaseParasite"/>
        </authorList>
    </citation>
    <scope>IDENTIFICATION</scope>
</reference>
<evidence type="ECO:0000313" key="3">
    <source>
        <dbReference type="Proteomes" id="UP000659654"/>
    </source>
</evidence>
<keyword evidence="3" id="KW-1185">Reference proteome</keyword>
<dbReference type="AlphaFoldDB" id="A0A1I7S1P2"/>